<comment type="caution">
    <text evidence="2">The sequence shown here is derived from an EMBL/GenBank/DDBJ whole genome shotgun (WGS) entry which is preliminary data.</text>
</comment>
<name>A0AAV0BGC1_PHAPC</name>
<sequence>MSVLSDTTLNPLLLQSELSVKQEEAEWEVNEINNPSSRPKNLGLNPALNSPLATQSSTSNVTTTIISSSSFVEPNLSKAFATAANIPVSLNGSISSSSLNQLASGPGKRVYSRLYNGLLNPYPEVDFFQAFHHTYANSGLLGIAITVTPEFASMVPRVLASQLDKISRTHTRGGITESQLRPA</sequence>
<dbReference type="Gene3D" id="3.30.830.10">
    <property type="entry name" value="Metalloenzyme, LuxS/M16 peptidase-like"/>
    <property type="match status" value="1"/>
</dbReference>
<dbReference type="Proteomes" id="UP001153365">
    <property type="component" value="Unassembled WGS sequence"/>
</dbReference>
<dbReference type="EMBL" id="CALTRL010005693">
    <property type="protein sequence ID" value="CAH7684937.1"/>
    <property type="molecule type" value="Genomic_DNA"/>
</dbReference>
<proteinExistence type="predicted"/>
<gene>
    <name evidence="2" type="ORF">PPACK8108_LOCUS19382</name>
</gene>
<keyword evidence="3" id="KW-1185">Reference proteome</keyword>
<accession>A0AAV0BGC1</accession>
<evidence type="ECO:0000313" key="2">
    <source>
        <dbReference type="EMBL" id="CAH7684937.1"/>
    </source>
</evidence>
<dbReference type="AlphaFoldDB" id="A0AAV0BGC1"/>
<feature type="region of interest" description="Disordered" evidence="1">
    <location>
        <begin position="33"/>
        <end position="55"/>
    </location>
</feature>
<protein>
    <submittedName>
        <fullName evidence="2">Uncharacterized protein</fullName>
    </submittedName>
</protein>
<reference evidence="2" key="1">
    <citation type="submission" date="2022-06" db="EMBL/GenBank/DDBJ databases">
        <authorList>
            <consortium name="SYNGENTA / RWTH Aachen University"/>
        </authorList>
    </citation>
    <scope>NUCLEOTIDE SEQUENCE</scope>
</reference>
<evidence type="ECO:0000256" key="1">
    <source>
        <dbReference type="SAM" id="MobiDB-lite"/>
    </source>
</evidence>
<organism evidence="2 3">
    <name type="scientific">Phakopsora pachyrhizi</name>
    <name type="common">Asian soybean rust disease fungus</name>
    <dbReference type="NCBI Taxonomy" id="170000"/>
    <lineage>
        <taxon>Eukaryota</taxon>
        <taxon>Fungi</taxon>
        <taxon>Dikarya</taxon>
        <taxon>Basidiomycota</taxon>
        <taxon>Pucciniomycotina</taxon>
        <taxon>Pucciniomycetes</taxon>
        <taxon>Pucciniales</taxon>
        <taxon>Phakopsoraceae</taxon>
        <taxon>Phakopsora</taxon>
    </lineage>
</organism>
<evidence type="ECO:0000313" key="3">
    <source>
        <dbReference type="Proteomes" id="UP001153365"/>
    </source>
</evidence>